<evidence type="ECO:0000313" key="1">
    <source>
        <dbReference type="EMBL" id="SFD29870.1"/>
    </source>
</evidence>
<dbReference type="SUPFAM" id="SSF49464">
    <property type="entry name" value="Carboxypeptidase regulatory domain-like"/>
    <property type="match status" value="1"/>
</dbReference>
<proteinExistence type="predicted"/>
<dbReference type="EMBL" id="FOMH01000006">
    <property type="protein sequence ID" value="SFD29870.1"/>
    <property type="molecule type" value="Genomic_DNA"/>
</dbReference>
<sequence length="246" mass="28016">MRVKLLTTISIFTYQFSVSQTEKALNGKVLSQNIPLNKVEVINKTAKTSTRTNELGEFSILVRPKDSLLFFSKDYFFKRLKISQENIDQNNIVVNMILKPEELDEVLITTIKFPHVGPAAEVSDSIALQRASRDLRKYTGVYDGTISNGMNFGAMGAGLLSLFKKDDNANKKPKKKTPELDFKTFVESTCPLDFFTKDLKLNPDEKALFLDFCTADPQSEIILKKKNLLYTMDFLFAKNEEFKKLK</sequence>
<dbReference type="STRING" id="739143.SAMN05216297_106284"/>
<evidence type="ECO:0000313" key="2">
    <source>
        <dbReference type="Proteomes" id="UP000199672"/>
    </source>
</evidence>
<name>A0A1I1RHA9_9FLAO</name>
<dbReference type="RefSeq" id="WP_091494087.1">
    <property type="nucleotide sequence ID" value="NZ_FOMH01000006.1"/>
</dbReference>
<keyword evidence="2" id="KW-1185">Reference proteome</keyword>
<evidence type="ECO:0008006" key="3">
    <source>
        <dbReference type="Google" id="ProtNLM"/>
    </source>
</evidence>
<dbReference type="AlphaFoldDB" id="A0A1I1RHA9"/>
<protein>
    <recommendedName>
        <fullName evidence="3">CarboxypepD_reg-like domain-containing protein</fullName>
    </recommendedName>
</protein>
<organism evidence="1 2">
    <name type="scientific">Flavobacterium phragmitis</name>
    <dbReference type="NCBI Taxonomy" id="739143"/>
    <lineage>
        <taxon>Bacteria</taxon>
        <taxon>Pseudomonadati</taxon>
        <taxon>Bacteroidota</taxon>
        <taxon>Flavobacteriia</taxon>
        <taxon>Flavobacteriales</taxon>
        <taxon>Flavobacteriaceae</taxon>
        <taxon>Flavobacterium</taxon>
    </lineage>
</organism>
<dbReference type="InterPro" id="IPR008969">
    <property type="entry name" value="CarboxyPept-like_regulatory"/>
</dbReference>
<dbReference type="Proteomes" id="UP000199672">
    <property type="component" value="Unassembled WGS sequence"/>
</dbReference>
<accession>A0A1I1RHA9</accession>
<dbReference type="OrthoDB" id="1431099at2"/>
<gene>
    <name evidence="1" type="ORF">SAMN05216297_106284</name>
</gene>
<reference evidence="2" key="1">
    <citation type="submission" date="2016-10" db="EMBL/GenBank/DDBJ databases">
        <authorList>
            <person name="Varghese N."/>
            <person name="Submissions S."/>
        </authorList>
    </citation>
    <scope>NUCLEOTIDE SEQUENCE [LARGE SCALE GENOMIC DNA]</scope>
    <source>
        <strain evidence="2">CGMCC 1.10370</strain>
    </source>
</reference>